<dbReference type="PANTHER" id="PTHR45138:SF9">
    <property type="entry name" value="DIGUANYLATE CYCLASE DGCM-RELATED"/>
    <property type="match status" value="1"/>
</dbReference>
<dbReference type="InterPro" id="IPR043128">
    <property type="entry name" value="Rev_trsase/Diguanyl_cyclase"/>
</dbReference>
<dbReference type="SUPFAM" id="SSF103190">
    <property type="entry name" value="Sensory domain-like"/>
    <property type="match status" value="1"/>
</dbReference>
<accession>A0ABR8N2L2</accession>
<protein>
    <submittedName>
        <fullName evidence="9">GGDEF domain-containing protein</fullName>
    </submittedName>
</protein>
<dbReference type="PANTHER" id="PTHR45138">
    <property type="entry name" value="REGULATORY COMPONENTS OF SENSORY TRANSDUCTION SYSTEM"/>
    <property type="match status" value="1"/>
</dbReference>
<dbReference type="NCBIfam" id="TIGR00254">
    <property type="entry name" value="GGDEF"/>
    <property type="match status" value="1"/>
</dbReference>
<evidence type="ECO:0000256" key="7">
    <source>
        <dbReference type="SAM" id="Phobius"/>
    </source>
</evidence>
<evidence type="ECO:0000256" key="3">
    <source>
        <dbReference type="ARBA" id="ARBA00022692"/>
    </source>
</evidence>
<dbReference type="InterPro" id="IPR050469">
    <property type="entry name" value="Diguanylate_Cyclase"/>
</dbReference>
<dbReference type="EMBL" id="JACXZA010000009">
    <property type="protein sequence ID" value="MBD3922407.1"/>
    <property type="molecule type" value="Genomic_DNA"/>
</dbReference>
<evidence type="ECO:0000256" key="4">
    <source>
        <dbReference type="ARBA" id="ARBA00022989"/>
    </source>
</evidence>
<comment type="subcellular location">
    <subcellularLocation>
        <location evidence="1">Cell membrane</location>
        <topology evidence="1">Multi-pass membrane protein</topology>
    </subcellularLocation>
</comment>
<proteinExistence type="predicted"/>
<keyword evidence="4 7" id="KW-1133">Transmembrane helix</keyword>
<keyword evidence="10" id="KW-1185">Reference proteome</keyword>
<dbReference type="Gene3D" id="3.30.70.270">
    <property type="match status" value="1"/>
</dbReference>
<keyword evidence="2" id="KW-1003">Cell membrane</keyword>
<evidence type="ECO:0000256" key="2">
    <source>
        <dbReference type="ARBA" id="ARBA00022475"/>
    </source>
</evidence>
<gene>
    <name evidence="9" type="ORF">H8B09_26880</name>
</gene>
<dbReference type="CDD" id="cd12912">
    <property type="entry name" value="PDC2_MCP_like"/>
    <property type="match status" value="1"/>
</dbReference>
<feature type="region of interest" description="Disordered" evidence="6">
    <location>
        <begin position="518"/>
        <end position="538"/>
    </location>
</feature>
<dbReference type="InterPro" id="IPR029787">
    <property type="entry name" value="Nucleotide_cyclase"/>
</dbReference>
<dbReference type="InterPro" id="IPR000160">
    <property type="entry name" value="GGDEF_dom"/>
</dbReference>
<keyword evidence="5 7" id="KW-0472">Membrane</keyword>
<organism evidence="9 10">
    <name type="scientific">Paenibacillus terricola</name>
    <dbReference type="NCBI Taxonomy" id="2763503"/>
    <lineage>
        <taxon>Bacteria</taxon>
        <taxon>Bacillati</taxon>
        <taxon>Bacillota</taxon>
        <taxon>Bacilli</taxon>
        <taxon>Bacillales</taxon>
        <taxon>Paenibacillaceae</taxon>
        <taxon>Paenibacillus</taxon>
    </lineage>
</organism>
<evidence type="ECO:0000256" key="6">
    <source>
        <dbReference type="SAM" id="MobiDB-lite"/>
    </source>
</evidence>
<feature type="domain" description="GGDEF" evidence="8">
    <location>
        <begin position="397"/>
        <end position="527"/>
    </location>
</feature>
<evidence type="ECO:0000256" key="1">
    <source>
        <dbReference type="ARBA" id="ARBA00004651"/>
    </source>
</evidence>
<feature type="transmembrane region" description="Helical" evidence="7">
    <location>
        <begin position="12"/>
        <end position="38"/>
    </location>
</feature>
<evidence type="ECO:0000256" key="5">
    <source>
        <dbReference type="ARBA" id="ARBA00023136"/>
    </source>
</evidence>
<dbReference type="Pfam" id="PF02743">
    <property type="entry name" value="dCache_1"/>
    <property type="match status" value="1"/>
</dbReference>
<dbReference type="PROSITE" id="PS50887">
    <property type="entry name" value="GGDEF"/>
    <property type="match status" value="1"/>
</dbReference>
<dbReference type="CDD" id="cd18773">
    <property type="entry name" value="PDC1_HK_sensor"/>
    <property type="match status" value="1"/>
</dbReference>
<dbReference type="RefSeq" id="WP_191206713.1">
    <property type="nucleotide sequence ID" value="NZ_JACXZA010000009.1"/>
</dbReference>
<evidence type="ECO:0000313" key="9">
    <source>
        <dbReference type="EMBL" id="MBD3922407.1"/>
    </source>
</evidence>
<dbReference type="InterPro" id="IPR033479">
    <property type="entry name" value="dCache_1"/>
</dbReference>
<dbReference type="InterPro" id="IPR029151">
    <property type="entry name" value="Sensor-like_sf"/>
</dbReference>
<comment type="caution">
    <text evidence="9">The sequence shown here is derived from an EMBL/GenBank/DDBJ whole genome shotgun (WGS) entry which is preliminary data.</text>
</comment>
<evidence type="ECO:0000313" key="10">
    <source>
        <dbReference type="Proteomes" id="UP000609346"/>
    </source>
</evidence>
<dbReference type="SMART" id="SM00267">
    <property type="entry name" value="GGDEF"/>
    <property type="match status" value="1"/>
</dbReference>
<reference evidence="9 10" key="1">
    <citation type="submission" date="2020-09" db="EMBL/GenBank/DDBJ databases">
        <title>Paenibacillus sp. strain PR3 16S rRNA gene Genome sequencing and assembly.</title>
        <authorList>
            <person name="Kim J."/>
        </authorList>
    </citation>
    <scope>NUCLEOTIDE SEQUENCE [LARGE SCALE GENOMIC DNA]</scope>
    <source>
        <strain evidence="9 10">PR3</strain>
    </source>
</reference>
<dbReference type="SUPFAM" id="SSF55073">
    <property type="entry name" value="Nucleotide cyclase"/>
    <property type="match status" value="1"/>
</dbReference>
<dbReference type="Gene3D" id="3.30.450.20">
    <property type="entry name" value="PAS domain"/>
    <property type="match status" value="2"/>
</dbReference>
<dbReference type="Proteomes" id="UP000609346">
    <property type="component" value="Unassembled WGS sequence"/>
</dbReference>
<sequence>MLHLIARNKYKLSLPMLLSSLTAISVLLTLVITITASYQSQRETLYDTTLQMNNSSAQKMSLTMESLFQSMRASLRTAADYLSEHSSLDDSGIIDHLEYSRKTSSYFNSLFWVDTNGVVKSISPPAIALKGTKLTTAASREALESRASYLSMPYVSTTGRLIILMSEPVYDKNQHYAGFIGGTIYLQEKNILNSIFGSNAIEDNGSYFYVTDPSGKLVFHPDQTRLGEDVSENKVVQSLMTGKTGESEVVNLKGRKYLAGYSTVPNTSWGIVMQSPVETVYQQLNSQIRSTIFYMSLPFLIIMLVAMYIARKLASPFAALTDYIGQAAGANETPPPVSPNHWNREAHVLSQTVVLAVEALRKQSEELSHAAHVDPLTGLMNRRTMEEVLSKWTAANVPFGLIVMDLDRFKCVNDTLGHQVGDEVLKCLAQVMLRSVRSNDICCRYGGEEFVVLLPRVSEEEAFRLAERIRKTMEKEPTPANRVITLSLGVAISPQHGSEPSTLFRVADEALYAAKESGRNRTMMAAPGTDHPTSVSKS</sequence>
<name>A0ABR8N2L2_9BACL</name>
<dbReference type="Pfam" id="PF00990">
    <property type="entry name" value="GGDEF"/>
    <property type="match status" value="1"/>
</dbReference>
<evidence type="ECO:0000259" key="8">
    <source>
        <dbReference type="PROSITE" id="PS50887"/>
    </source>
</evidence>
<keyword evidence="3 7" id="KW-0812">Transmembrane</keyword>
<dbReference type="CDD" id="cd01949">
    <property type="entry name" value="GGDEF"/>
    <property type="match status" value="1"/>
</dbReference>
<feature type="transmembrane region" description="Helical" evidence="7">
    <location>
        <begin position="292"/>
        <end position="310"/>
    </location>
</feature>